<accession>A0A382FN12</accession>
<organism evidence="1">
    <name type="scientific">marine metagenome</name>
    <dbReference type="NCBI Taxonomy" id="408172"/>
    <lineage>
        <taxon>unclassified sequences</taxon>
        <taxon>metagenomes</taxon>
        <taxon>ecological metagenomes</taxon>
    </lineage>
</organism>
<sequence length="300" mass="34268">MHKLFYWCFLFFSFTICSGEDEPGTFTSITGFSDQANSQLNSFLDSVKTLEQRKIAVFDGDGTVLGQVPHYLADECLYENALKNPNRKTLVIEEMKNQSNVSLSYVQNRIKYLSGHTLEDVRTMGADCFDRYYNDKIFLPMKSLIKLLKNNDFEVWIVTASPESMYQEFLSEAFSIPITNIIGVKSIVRNGFITDEIVHPVPQDKGKKEAIETFIQGIPLLVAGNSRGDKEMIEHSAGIKMIVNPDEHIAHDQVESIAAYADRHNWVIVRINDMINENFPAVSSKRYGIRKNKVRFYQIN</sequence>
<dbReference type="PANTHER" id="PTHR43344">
    <property type="entry name" value="PHOSPHOSERINE PHOSPHATASE"/>
    <property type="match status" value="1"/>
</dbReference>
<proteinExistence type="predicted"/>
<protein>
    <recommendedName>
        <fullName evidence="2">Haloacid dehalogenase-like hydrolase</fullName>
    </recommendedName>
</protein>
<dbReference type="AlphaFoldDB" id="A0A382FN12"/>
<gene>
    <name evidence="1" type="ORF">METZ01_LOCUS216598</name>
</gene>
<dbReference type="InterPro" id="IPR036412">
    <property type="entry name" value="HAD-like_sf"/>
</dbReference>
<dbReference type="InterPro" id="IPR023214">
    <property type="entry name" value="HAD_sf"/>
</dbReference>
<name>A0A382FN12_9ZZZZ</name>
<dbReference type="SUPFAM" id="SSF56784">
    <property type="entry name" value="HAD-like"/>
    <property type="match status" value="1"/>
</dbReference>
<dbReference type="EMBL" id="UINC01050598">
    <property type="protein sequence ID" value="SVB63744.1"/>
    <property type="molecule type" value="Genomic_DNA"/>
</dbReference>
<evidence type="ECO:0008006" key="2">
    <source>
        <dbReference type="Google" id="ProtNLM"/>
    </source>
</evidence>
<dbReference type="InterPro" id="IPR050582">
    <property type="entry name" value="HAD-like_SerB"/>
</dbReference>
<dbReference type="Pfam" id="PF12710">
    <property type="entry name" value="HAD"/>
    <property type="match status" value="1"/>
</dbReference>
<evidence type="ECO:0000313" key="1">
    <source>
        <dbReference type="EMBL" id="SVB63744.1"/>
    </source>
</evidence>
<reference evidence="1" key="1">
    <citation type="submission" date="2018-05" db="EMBL/GenBank/DDBJ databases">
        <authorList>
            <person name="Lanie J.A."/>
            <person name="Ng W.-L."/>
            <person name="Kazmierczak K.M."/>
            <person name="Andrzejewski T.M."/>
            <person name="Davidsen T.M."/>
            <person name="Wayne K.J."/>
            <person name="Tettelin H."/>
            <person name="Glass J.I."/>
            <person name="Rusch D."/>
            <person name="Podicherti R."/>
            <person name="Tsui H.-C.T."/>
            <person name="Winkler M.E."/>
        </authorList>
    </citation>
    <scope>NUCLEOTIDE SEQUENCE</scope>
</reference>
<dbReference type="Gene3D" id="3.40.50.1000">
    <property type="entry name" value="HAD superfamily/HAD-like"/>
    <property type="match status" value="2"/>
</dbReference>